<comment type="caution">
    <text evidence="2">The sequence shown here is derived from an EMBL/GenBank/DDBJ whole genome shotgun (WGS) entry which is preliminary data.</text>
</comment>
<proteinExistence type="predicted"/>
<evidence type="ECO:0000256" key="1">
    <source>
        <dbReference type="SAM" id="MobiDB-lite"/>
    </source>
</evidence>
<accession>A0A8S3WQB6</accession>
<feature type="compositionally biased region" description="Basic residues" evidence="1">
    <location>
        <begin position="1"/>
        <end position="10"/>
    </location>
</feature>
<gene>
    <name evidence="2" type="ORF">PAPOLLO_LOCUS8995</name>
</gene>
<evidence type="ECO:0000313" key="2">
    <source>
        <dbReference type="EMBL" id="CAG4974842.1"/>
    </source>
</evidence>
<organism evidence="2 3">
    <name type="scientific">Parnassius apollo</name>
    <name type="common">Apollo butterfly</name>
    <name type="synonym">Papilio apollo</name>
    <dbReference type="NCBI Taxonomy" id="110799"/>
    <lineage>
        <taxon>Eukaryota</taxon>
        <taxon>Metazoa</taxon>
        <taxon>Ecdysozoa</taxon>
        <taxon>Arthropoda</taxon>
        <taxon>Hexapoda</taxon>
        <taxon>Insecta</taxon>
        <taxon>Pterygota</taxon>
        <taxon>Neoptera</taxon>
        <taxon>Endopterygota</taxon>
        <taxon>Lepidoptera</taxon>
        <taxon>Glossata</taxon>
        <taxon>Ditrysia</taxon>
        <taxon>Papilionoidea</taxon>
        <taxon>Papilionidae</taxon>
        <taxon>Parnassiinae</taxon>
        <taxon>Parnassini</taxon>
        <taxon>Parnassius</taxon>
        <taxon>Parnassius</taxon>
    </lineage>
</organism>
<sequence length="95" mass="10127">MSRQLRNQRKFHSENLGKDSSTESNADAAETSSPDIMVIWKNTESVAGASMCKEKCILNVSGNLDINTAVVAGAVSVGIGYTKLDELLSAIDLPI</sequence>
<feature type="compositionally biased region" description="Polar residues" evidence="1">
    <location>
        <begin position="22"/>
        <end position="31"/>
    </location>
</feature>
<keyword evidence="3" id="KW-1185">Reference proteome</keyword>
<evidence type="ECO:0000313" key="3">
    <source>
        <dbReference type="Proteomes" id="UP000691718"/>
    </source>
</evidence>
<dbReference type="AlphaFoldDB" id="A0A8S3WQB6"/>
<dbReference type="Proteomes" id="UP000691718">
    <property type="component" value="Unassembled WGS sequence"/>
</dbReference>
<feature type="region of interest" description="Disordered" evidence="1">
    <location>
        <begin position="1"/>
        <end position="31"/>
    </location>
</feature>
<feature type="compositionally biased region" description="Basic and acidic residues" evidence="1">
    <location>
        <begin position="11"/>
        <end position="21"/>
    </location>
</feature>
<reference evidence="2" key="1">
    <citation type="submission" date="2021-04" db="EMBL/GenBank/DDBJ databases">
        <authorList>
            <person name="Tunstrom K."/>
        </authorList>
    </citation>
    <scope>NUCLEOTIDE SEQUENCE</scope>
</reference>
<name>A0A8S3WQB6_PARAO</name>
<protein>
    <submittedName>
        <fullName evidence="2">(apollo) hypothetical protein</fullName>
    </submittedName>
</protein>
<dbReference type="EMBL" id="CAJQZP010000644">
    <property type="protein sequence ID" value="CAG4974842.1"/>
    <property type="molecule type" value="Genomic_DNA"/>
</dbReference>